<comment type="caution">
    <text evidence="6">The sequence shown here is derived from an EMBL/GenBank/DDBJ whole genome shotgun (WGS) entry which is preliminary data.</text>
</comment>
<dbReference type="EMBL" id="VDMD01000016">
    <property type="protein sequence ID" value="TRM61612.1"/>
    <property type="molecule type" value="Genomic_DNA"/>
</dbReference>
<accession>A0A550C9Y2</accession>
<keyword evidence="2" id="KW-0285">Flavoprotein</keyword>
<dbReference type="OrthoDB" id="202203at2759"/>
<dbReference type="Proteomes" id="UP000320762">
    <property type="component" value="Unassembled WGS sequence"/>
</dbReference>
<feature type="domain" description="FAD/NAD(P)-binding" evidence="5">
    <location>
        <begin position="31"/>
        <end position="236"/>
    </location>
</feature>
<protein>
    <recommendedName>
        <fullName evidence="5">FAD/NAD(P)-binding domain-containing protein</fullName>
    </recommendedName>
</protein>
<sequence length="316" mass="34576">MITSAEDELEKTAFLPLDRLFAPGGIGTVKQGKVVAVEADAPTKAVILEDGGRLAYDALVLATGSVWPEQLQFPDDPLRVSDHLAHWRGKIASAKSITLVGGGPVGIELAGEITEFYPEKKVTILHRGDMLLNSTYPDKFRKAFEPRLKARGVEIIFGDCFDQMPEGMYTSVKTRKGKEIETDLVLPTFGGKPNTSFLSPSLLTSGGHVKVRPTLQTTAYDDIFAAGDIIDWNERKQAAKHLRHAPVVAQNVQAVLDGSEPSAVYKGTFESIIITIGKSGGIGYVDILWGIVLGDWVVRLFSRDFMIPRARSLYNY</sequence>
<dbReference type="Gene3D" id="3.50.50.100">
    <property type="match status" value="1"/>
</dbReference>
<dbReference type="PRINTS" id="PR00368">
    <property type="entry name" value="FADPNR"/>
</dbReference>
<dbReference type="InterPro" id="IPR036188">
    <property type="entry name" value="FAD/NAD-bd_sf"/>
</dbReference>
<proteinExistence type="inferred from homology"/>
<evidence type="ECO:0000256" key="2">
    <source>
        <dbReference type="ARBA" id="ARBA00022630"/>
    </source>
</evidence>
<dbReference type="GO" id="GO:0005737">
    <property type="term" value="C:cytoplasm"/>
    <property type="evidence" value="ECO:0007669"/>
    <property type="project" value="TreeGrafter"/>
</dbReference>
<keyword evidence="7" id="KW-1185">Reference proteome</keyword>
<evidence type="ECO:0000256" key="4">
    <source>
        <dbReference type="ARBA" id="ARBA00023002"/>
    </source>
</evidence>
<organism evidence="6 7">
    <name type="scientific">Schizophyllum amplum</name>
    <dbReference type="NCBI Taxonomy" id="97359"/>
    <lineage>
        <taxon>Eukaryota</taxon>
        <taxon>Fungi</taxon>
        <taxon>Dikarya</taxon>
        <taxon>Basidiomycota</taxon>
        <taxon>Agaricomycotina</taxon>
        <taxon>Agaricomycetes</taxon>
        <taxon>Agaricomycetidae</taxon>
        <taxon>Agaricales</taxon>
        <taxon>Schizophyllaceae</taxon>
        <taxon>Schizophyllum</taxon>
    </lineage>
</organism>
<dbReference type="STRING" id="97359.A0A550C9Y2"/>
<name>A0A550C9Y2_9AGAR</name>
<dbReference type="GO" id="GO:0050660">
    <property type="term" value="F:flavin adenine dinucleotide binding"/>
    <property type="evidence" value="ECO:0007669"/>
    <property type="project" value="TreeGrafter"/>
</dbReference>
<dbReference type="Pfam" id="PF07992">
    <property type="entry name" value="Pyr_redox_2"/>
    <property type="match status" value="1"/>
</dbReference>
<dbReference type="PRINTS" id="PR00469">
    <property type="entry name" value="PNDRDTASEII"/>
</dbReference>
<dbReference type="SUPFAM" id="SSF51905">
    <property type="entry name" value="FAD/NAD(P)-binding domain"/>
    <property type="match status" value="1"/>
</dbReference>
<keyword evidence="4" id="KW-0560">Oxidoreductase</keyword>
<evidence type="ECO:0000313" key="6">
    <source>
        <dbReference type="EMBL" id="TRM61612.1"/>
    </source>
</evidence>
<keyword evidence="3" id="KW-0274">FAD</keyword>
<dbReference type="PANTHER" id="PTHR43735">
    <property type="entry name" value="APOPTOSIS-INDUCING FACTOR 1"/>
    <property type="match status" value="1"/>
</dbReference>
<evidence type="ECO:0000313" key="7">
    <source>
        <dbReference type="Proteomes" id="UP000320762"/>
    </source>
</evidence>
<dbReference type="AlphaFoldDB" id="A0A550C9Y2"/>
<reference evidence="6 7" key="1">
    <citation type="journal article" date="2019" name="New Phytol.">
        <title>Comparative genomics reveals unique wood-decay strategies and fruiting body development in the Schizophyllaceae.</title>
        <authorList>
            <person name="Almasi E."/>
            <person name="Sahu N."/>
            <person name="Krizsan K."/>
            <person name="Balint B."/>
            <person name="Kovacs G.M."/>
            <person name="Kiss B."/>
            <person name="Cseklye J."/>
            <person name="Drula E."/>
            <person name="Henrissat B."/>
            <person name="Nagy I."/>
            <person name="Chovatia M."/>
            <person name="Adam C."/>
            <person name="LaButti K."/>
            <person name="Lipzen A."/>
            <person name="Riley R."/>
            <person name="Grigoriev I.V."/>
            <person name="Nagy L.G."/>
        </authorList>
    </citation>
    <scope>NUCLEOTIDE SEQUENCE [LARGE SCALE GENOMIC DNA]</scope>
    <source>
        <strain evidence="6 7">NL-1724</strain>
    </source>
</reference>
<dbReference type="InterPro" id="IPR023753">
    <property type="entry name" value="FAD/NAD-binding_dom"/>
</dbReference>
<dbReference type="GO" id="GO:0004174">
    <property type="term" value="F:electron-transferring-flavoprotein dehydrogenase activity"/>
    <property type="evidence" value="ECO:0007669"/>
    <property type="project" value="TreeGrafter"/>
</dbReference>
<gene>
    <name evidence="6" type="ORF">BD626DRAFT_405713</name>
</gene>
<evidence type="ECO:0000259" key="5">
    <source>
        <dbReference type="Pfam" id="PF07992"/>
    </source>
</evidence>
<evidence type="ECO:0000256" key="3">
    <source>
        <dbReference type="ARBA" id="ARBA00022827"/>
    </source>
</evidence>
<evidence type="ECO:0000256" key="1">
    <source>
        <dbReference type="ARBA" id="ARBA00006442"/>
    </source>
</evidence>
<comment type="similarity">
    <text evidence="1">Belongs to the FAD-dependent oxidoreductase family.</text>
</comment>
<dbReference type="PANTHER" id="PTHR43735:SF3">
    <property type="entry name" value="FERROPTOSIS SUPPRESSOR PROTEIN 1"/>
    <property type="match status" value="1"/>
</dbReference>